<reference evidence="4 5" key="1">
    <citation type="journal article" date="2015" name="Stand. Genomic Sci.">
        <title>Genomic Encyclopedia of Bacterial and Archaeal Type Strains, Phase III: the genomes of soil and plant-associated and newly described type strains.</title>
        <authorList>
            <person name="Whitman W.B."/>
            <person name="Woyke T."/>
            <person name="Klenk H.P."/>
            <person name="Zhou Y."/>
            <person name="Lilburn T.G."/>
            <person name="Beck B.J."/>
            <person name="De Vos P."/>
            <person name="Vandamme P."/>
            <person name="Eisen J.A."/>
            <person name="Garrity G."/>
            <person name="Hugenholtz P."/>
            <person name="Kyrpides N.C."/>
        </authorList>
    </citation>
    <scope>NUCLEOTIDE SEQUENCE [LARGE SCALE GENOMIC DNA]</scope>
    <source>
        <strain evidence="4 5">CECT 8445</strain>
    </source>
</reference>
<feature type="transmembrane region" description="Helical" evidence="3">
    <location>
        <begin position="535"/>
        <end position="552"/>
    </location>
</feature>
<dbReference type="AlphaFoldDB" id="A0A4R1KRD2"/>
<gene>
    <name evidence="4" type="ORF">DFQ05_1385</name>
</gene>
<comment type="subcellular location">
    <subcellularLocation>
        <location evidence="1">Cell inner membrane</location>
        <topology evidence="1">Multi-pass membrane protein</topology>
    </subcellularLocation>
</comment>
<accession>A0A4R1KRD2</accession>
<keyword evidence="3" id="KW-0472">Membrane</keyword>
<feature type="transmembrane region" description="Helical" evidence="3">
    <location>
        <begin position="84"/>
        <end position="100"/>
    </location>
</feature>
<evidence type="ECO:0000313" key="5">
    <source>
        <dbReference type="Proteomes" id="UP000295714"/>
    </source>
</evidence>
<feature type="transmembrane region" description="Helical" evidence="3">
    <location>
        <begin position="506"/>
        <end position="523"/>
    </location>
</feature>
<dbReference type="InterPro" id="IPR050375">
    <property type="entry name" value="MFS_TsgA-like"/>
</dbReference>
<proteinExistence type="predicted"/>
<sequence>MSNQQTNKSALTTLVTVFFFWGFIAASNGVFIPFCKTYFNIDQFQSQLVDFAFYGAYYIGALLLFIISSGIKKDIVNSWGYKKVIVYGLLLSAIGAFIMYPATAGAEQGQTAVFYFVLIALFIVGLGFSLQQTGANPFAIALGPPETGSHRLNLAGGINSFGTTIGPIVVALVLFGAAAVSPEELVRMIKENEITLTTVQLLYLGVGALFLVAAALFHFSKKLPALKSETDFEAANKAKNLLIILTLIIVACFGYIFSTYAGDEVATESVENTRLALLFVALIAVIASVFIANSSASKNPIGWGAMKYPQLVLGMLAIFTYVGVEVTIQSNLGELLKTVGDAAKNLNPLGLPVLNDAEIGKYISMYWGGLMIGRWVGAITVFSPSKGLKKVLLILVPYVAFGVIILANSANSLMSSGELNFSNNELLFFAICIAVQIFGFFMAKDKPVATLKIFSLFGILGMLIGLFTTGNLALFAFLSGGLFCSIMWPCIFTLSIAGLGKYTSQGSAFLIMMILGGAIIPPLQGKLADIFSIQSSYWIAVACFGYLLFYAFRTKTVLDKQGVTY</sequence>
<dbReference type="Gene3D" id="1.20.1250.20">
    <property type="entry name" value="MFS general substrate transporter like domains"/>
    <property type="match status" value="2"/>
</dbReference>
<dbReference type="Proteomes" id="UP000295714">
    <property type="component" value="Unassembled WGS sequence"/>
</dbReference>
<feature type="transmembrane region" description="Helical" evidence="3">
    <location>
        <begin position="241"/>
        <end position="262"/>
    </location>
</feature>
<feature type="transmembrane region" description="Helical" evidence="3">
    <location>
        <begin position="391"/>
        <end position="414"/>
    </location>
</feature>
<feature type="transmembrane region" description="Helical" evidence="3">
    <location>
        <begin position="308"/>
        <end position="328"/>
    </location>
</feature>
<name>A0A4R1KRD2_9FLAO</name>
<feature type="transmembrane region" description="Helical" evidence="3">
    <location>
        <begin position="474"/>
        <end position="499"/>
    </location>
</feature>
<dbReference type="EMBL" id="SMGI01000002">
    <property type="protein sequence ID" value="TCK67606.1"/>
    <property type="molecule type" value="Genomic_DNA"/>
</dbReference>
<feature type="transmembrane region" description="Helical" evidence="3">
    <location>
        <begin position="201"/>
        <end position="220"/>
    </location>
</feature>
<protein>
    <submittedName>
        <fullName evidence="4">FHS family L-fucose permease-like MFS transporter</fullName>
    </submittedName>
</protein>
<evidence type="ECO:0000256" key="3">
    <source>
        <dbReference type="SAM" id="Phobius"/>
    </source>
</evidence>
<feature type="transmembrane region" description="Helical" evidence="3">
    <location>
        <begin position="426"/>
        <end position="443"/>
    </location>
</feature>
<keyword evidence="3" id="KW-1133">Transmembrane helix</keyword>
<dbReference type="GO" id="GO:0005886">
    <property type="term" value="C:plasma membrane"/>
    <property type="evidence" value="ECO:0007669"/>
    <property type="project" value="UniProtKB-SubCell"/>
</dbReference>
<feature type="transmembrane region" description="Helical" evidence="3">
    <location>
        <begin position="450"/>
        <end position="468"/>
    </location>
</feature>
<dbReference type="SUPFAM" id="SSF103473">
    <property type="entry name" value="MFS general substrate transporter"/>
    <property type="match status" value="2"/>
</dbReference>
<feature type="transmembrane region" description="Helical" evidence="3">
    <location>
        <begin position="112"/>
        <end position="130"/>
    </location>
</feature>
<feature type="transmembrane region" description="Helical" evidence="3">
    <location>
        <begin position="12"/>
        <end position="31"/>
    </location>
</feature>
<keyword evidence="3" id="KW-0812">Transmembrane</keyword>
<feature type="transmembrane region" description="Helical" evidence="3">
    <location>
        <begin position="51"/>
        <end position="72"/>
    </location>
</feature>
<keyword evidence="5" id="KW-1185">Reference proteome</keyword>
<dbReference type="RefSeq" id="WP_132704655.1">
    <property type="nucleotide sequence ID" value="NZ_SMGI01000002.1"/>
</dbReference>
<feature type="transmembrane region" description="Helical" evidence="3">
    <location>
        <begin position="274"/>
        <end position="296"/>
    </location>
</feature>
<evidence type="ECO:0000256" key="2">
    <source>
        <dbReference type="ARBA" id="ARBA00022475"/>
    </source>
</evidence>
<comment type="caution">
    <text evidence="4">The sequence shown here is derived from an EMBL/GenBank/DDBJ whole genome shotgun (WGS) entry which is preliminary data.</text>
</comment>
<evidence type="ECO:0000313" key="4">
    <source>
        <dbReference type="EMBL" id="TCK67606.1"/>
    </source>
</evidence>
<dbReference type="PANTHER" id="PTHR43702:SF3">
    <property type="entry name" value="PROTEIN TSGA"/>
    <property type="match status" value="1"/>
</dbReference>
<dbReference type="OrthoDB" id="9795150at2"/>
<feature type="transmembrane region" description="Helical" evidence="3">
    <location>
        <begin position="161"/>
        <end position="181"/>
    </location>
</feature>
<dbReference type="PANTHER" id="PTHR43702">
    <property type="entry name" value="L-FUCOSE-PROTON SYMPORTER"/>
    <property type="match status" value="1"/>
</dbReference>
<feature type="transmembrane region" description="Helical" evidence="3">
    <location>
        <begin position="365"/>
        <end position="384"/>
    </location>
</feature>
<dbReference type="InterPro" id="IPR036259">
    <property type="entry name" value="MFS_trans_sf"/>
</dbReference>
<keyword evidence="2" id="KW-1003">Cell membrane</keyword>
<evidence type="ECO:0000256" key="1">
    <source>
        <dbReference type="ARBA" id="ARBA00004429"/>
    </source>
</evidence>
<organism evidence="4 5">
    <name type="scientific">Winogradskyella wandonensis</name>
    <dbReference type="NCBI Taxonomy" id="1442586"/>
    <lineage>
        <taxon>Bacteria</taxon>
        <taxon>Pseudomonadati</taxon>
        <taxon>Bacteroidota</taxon>
        <taxon>Flavobacteriia</taxon>
        <taxon>Flavobacteriales</taxon>
        <taxon>Flavobacteriaceae</taxon>
        <taxon>Winogradskyella</taxon>
    </lineage>
</organism>